<dbReference type="InterPro" id="IPR001810">
    <property type="entry name" value="F-box_dom"/>
</dbReference>
<keyword evidence="3" id="KW-1185">Reference proteome</keyword>
<feature type="domain" description="F-box" evidence="1">
    <location>
        <begin position="21"/>
        <end position="67"/>
    </location>
</feature>
<dbReference type="SUPFAM" id="SSF81383">
    <property type="entry name" value="F-box domain"/>
    <property type="match status" value="1"/>
</dbReference>
<protein>
    <recommendedName>
        <fullName evidence="1">F-box domain-containing protein</fullName>
    </recommendedName>
</protein>
<dbReference type="OrthoDB" id="3219396at2759"/>
<organism evidence="2 3">
    <name type="scientific">Sistotremastrum niveocremeum HHB9708</name>
    <dbReference type="NCBI Taxonomy" id="1314777"/>
    <lineage>
        <taxon>Eukaryota</taxon>
        <taxon>Fungi</taxon>
        <taxon>Dikarya</taxon>
        <taxon>Basidiomycota</taxon>
        <taxon>Agaricomycotina</taxon>
        <taxon>Agaricomycetes</taxon>
        <taxon>Sistotremastrales</taxon>
        <taxon>Sistotremastraceae</taxon>
        <taxon>Sertulicium</taxon>
        <taxon>Sertulicium niveocremeum</taxon>
    </lineage>
</organism>
<dbReference type="PROSITE" id="PS50181">
    <property type="entry name" value="FBOX"/>
    <property type="match status" value="1"/>
</dbReference>
<evidence type="ECO:0000313" key="2">
    <source>
        <dbReference type="EMBL" id="KZS93044.1"/>
    </source>
</evidence>
<accession>A0A164UA03</accession>
<proteinExistence type="predicted"/>
<dbReference type="Proteomes" id="UP000076722">
    <property type="component" value="Unassembled WGS sequence"/>
</dbReference>
<evidence type="ECO:0000259" key="1">
    <source>
        <dbReference type="PROSITE" id="PS50181"/>
    </source>
</evidence>
<evidence type="ECO:0000313" key="3">
    <source>
        <dbReference type="Proteomes" id="UP000076722"/>
    </source>
</evidence>
<gene>
    <name evidence="2" type="ORF">SISNIDRAFT_495750</name>
</gene>
<dbReference type="Gene3D" id="1.20.1280.50">
    <property type="match status" value="1"/>
</dbReference>
<name>A0A164UA03_9AGAM</name>
<dbReference type="EMBL" id="KV419408">
    <property type="protein sequence ID" value="KZS93044.1"/>
    <property type="molecule type" value="Genomic_DNA"/>
</dbReference>
<dbReference type="AlphaFoldDB" id="A0A164UA03"/>
<reference evidence="2 3" key="1">
    <citation type="journal article" date="2016" name="Mol. Biol. Evol.">
        <title>Comparative Genomics of Early-Diverging Mushroom-Forming Fungi Provides Insights into the Origins of Lignocellulose Decay Capabilities.</title>
        <authorList>
            <person name="Nagy L.G."/>
            <person name="Riley R."/>
            <person name="Tritt A."/>
            <person name="Adam C."/>
            <person name="Daum C."/>
            <person name="Floudas D."/>
            <person name="Sun H."/>
            <person name="Yadav J.S."/>
            <person name="Pangilinan J."/>
            <person name="Larsson K.H."/>
            <person name="Matsuura K."/>
            <person name="Barry K."/>
            <person name="Labutti K."/>
            <person name="Kuo R."/>
            <person name="Ohm R.A."/>
            <person name="Bhattacharya S.S."/>
            <person name="Shirouzu T."/>
            <person name="Yoshinaga Y."/>
            <person name="Martin F.M."/>
            <person name="Grigoriev I.V."/>
            <person name="Hibbett D.S."/>
        </authorList>
    </citation>
    <scope>NUCLEOTIDE SEQUENCE [LARGE SCALE GENOMIC DNA]</scope>
    <source>
        <strain evidence="2 3">HHB9708</strain>
    </source>
</reference>
<dbReference type="InterPro" id="IPR036047">
    <property type="entry name" value="F-box-like_dom_sf"/>
</dbReference>
<sequence>MTIASVFEHAKRELRTLFIEPNYFLSLPQDVVLEICHWLEIRDILILRCVDRNFYALTHEAIIWKRLLTSSSTPLPPMPPTNLHTLDNLSAAFCEQTLKRAYRAELEWNHGLNLPVYHSFDASCFVQSIALLPGGKYSVVVAREPSNGLYYLVLWEVDRLDSSRRFCAIARTVLSGPATELQAQYMIVDDAKCIVVALDTRDANQSGNTFQILGISLESIEHFSVAVDFGLREFEDYPNIQPFYVLHRRRHQSMITSLTLETIHGKPCVAFVRNGTEIMMQNISSGRRVGFAPINPFTQDLDNALPLPLTCSVKSITILSAQKLIFVVREVVPTEESACQIPPRYLFEFYQLPRSASEPRRRLPLFHSVEQNVKLDFVQVFTTRMTPTNPFDSSFTTSTITQQKPPSILIRGGVSVASQSLQAPMCYVRQLHPVPLDPYEPAFAGNINYRYLPDQAPTGYYWRADEFPSARPLSVYGGITRSFWVMGPDGKEAPEVCGLVRFSKENGADGSILDNPARHLQTIPLPGVLLEDLQRGPSTIAFDEGSSRLCIATAHNSCMHVVDFTHLY</sequence>